<sequence length="311" mass="36295">MYTIKPCVSVIIPTYNRSNLLKKSIETVLGQTFTDFELIIVDDCSKDDTQKVILSFNDPRIIYIKLEENQGAPFARNIGINKAKGKYVAFLDSDDQWLPEKLQKQVLTFKKNEKTGVVYTGIKKISENNVEYQTPIHRGNILSKLFINNCVDSTSTVMVKKNVLLKVNGFDLDLPSCQDWDLWIRLSLITEFDFVSEPLVNYYRHDGDRISTNFNSVLKGHLAMYNKHENLAKELPNKNEQKFYFYIGKRIFRAAIIHQNNEFTKIGRKFFLKAIKTYPFSINNYLFYTGSHINQKFLTLFYKSFLQLKKK</sequence>
<dbReference type="InterPro" id="IPR029044">
    <property type="entry name" value="Nucleotide-diphossugar_trans"/>
</dbReference>
<comment type="similarity">
    <text evidence="1">Belongs to the glycosyltransferase 2 family.</text>
</comment>
<proteinExistence type="inferred from homology"/>
<dbReference type="GO" id="GO:0016758">
    <property type="term" value="F:hexosyltransferase activity"/>
    <property type="evidence" value="ECO:0007669"/>
    <property type="project" value="UniProtKB-ARBA"/>
</dbReference>
<reference evidence="3 4" key="1">
    <citation type="submission" date="2019-11" db="EMBL/GenBank/DDBJ databases">
        <title>Bacillus idriensis genome.</title>
        <authorList>
            <person name="Konopka E.N."/>
            <person name="Newman J.D."/>
        </authorList>
    </citation>
    <scope>NUCLEOTIDE SEQUENCE [LARGE SCALE GENOMIC DNA]</scope>
    <source>
        <strain evidence="3 4">DSM 19097</strain>
    </source>
</reference>
<dbReference type="Gene3D" id="3.90.550.10">
    <property type="entry name" value="Spore Coat Polysaccharide Biosynthesis Protein SpsA, Chain A"/>
    <property type="match status" value="1"/>
</dbReference>
<feature type="domain" description="Glycosyltransferase 2-like" evidence="2">
    <location>
        <begin position="9"/>
        <end position="163"/>
    </location>
</feature>
<gene>
    <name evidence="3" type="ORF">GJU41_09760</name>
</gene>
<dbReference type="EMBL" id="WKKF01000002">
    <property type="protein sequence ID" value="MRX54258.1"/>
    <property type="molecule type" value="Genomic_DNA"/>
</dbReference>
<dbReference type="PANTHER" id="PTHR22916">
    <property type="entry name" value="GLYCOSYLTRANSFERASE"/>
    <property type="match status" value="1"/>
</dbReference>
<protein>
    <submittedName>
        <fullName evidence="3">Glycosyltransferase</fullName>
    </submittedName>
</protein>
<dbReference type="SUPFAM" id="SSF53448">
    <property type="entry name" value="Nucleotide-diphospho-sugar transferases"/>
    <property type="match status" value="1"/>
</dbReference>
<dbReference type="RefSeq" id="WP_154318467.1">
    <property type="nucleotide sequence ID" value="NZ_CAJGAA010000002.1"/>
</dbReference>
<dbReference type="Proteomes" id="UP000441585">
    <property type="component" value="Unassembled WGS sequence"/>
</dbReference>
<dbReference type="InterPro" id="IPR001173">
    <property type="entry name" value="Glyco_trans_2-like"/>
</dbReference>
<accession>A0A6I2M827</accession>
<name>A0A6I2M827_9BACI</name>
<dbReference type="Pfam" id="PF00535">
    <property type="entry name" value="Glycos_transf_2"/>
    <property type="match status" value="1"/>
</dbReference>
<keyword evidence="3" id="KW-0808">Transferase</keyword>
<dbReference type="CDD" id="cd00761">
    <property type="entry name" value="Glyco_tranf_GTA_type"/>
    <property type="match status" value="1"/>
</dbReference>
<comment type="caution">
    <text evidence="3">The sequence shown here is derived from an EMBL/GenBank/DDBJ whole genome shotgun (WGS) entry which is preliminary data.</text>
</comment>
<evidence type="ECO:0000313" key="3">
    <source>
        <dbReference type="EMBL" id="MRX54258.1"/>
    </source>
</evidence>
<organism evidence="3 4">
    <name type="scientific">Metabacillus idriensis</name>
    <dbReference type="NCBI Taxonomy" id="324768"/>
    <lineage>
        <taxon>Bacteria</taxon>
        <taxon>Bacillati</taxon>
        <taxon>Bacillota</taxon>
        <taxon>Bacilli</taxon>
        <taxon>Bacillales</taxon>
        <taxon>Bacillaceae</taxon>
        <taxon>Metabacillus</taxon>
    </lineage>
</organism>
<evidence type="ECO:0000256" key="1">
    <source>
        <dbReference type="ARBA" id="ARBA00006739"/>
    </source>
</evidence>
<dbReference type="PANTHER" id="PTHR22916:SF3">
    <property type="entry name" value="UDP-GLCNAC:BETAGAL BETA-1,3-N-ACETYLGLUCOSAMINYLTRANSFERASE-LIKE PROTEIN 1"/>
    <property type="match status" value="1"/>
</dbReference>
<keyword evidence="4" id="KW-1185">Reference proteome</keyword>
<dbReference type="AlphaFoldDB" id="A0A6I2M827"/>
<evidence type="ECO:0000259" key="2">
    <source>
        <dbReference type="Pfam" id="PF00535"/>
    </source>
</evidence>
<evidence type="ECO:0000313" key="4">
    <source>
        <dbReference type="Proteomes" id="UP000441585"/>
    </source>
</evidence>